<dbReference type="InterPro" id="IPR013766">
    <property type="entry name" value="Thioredoxin_domain"/>
</dbReference>
<accession>A0A2Z6EY38</accession>
<dbReference type="RefSeq" id="WP_045364316.1">
    <property type="nucleotide sequence ID" value="NZ_AP018150.1"/>
</dbReference>
<dbReference type="InterPro" id="IPR036249">
    <property type="entry name" value="Thioredoxin-like_sf"/>
</dbReference>
<dbReference type="EMBL" id="AP018150">
    <property type="protein sequence ID" value="BBE10288.1"/>
    <property type="molecule type" value="Genomic_DNA"/>
</dbReference>
<name>A0A2Z6EY38_9BURK</name>
<dbReference type="Proteomes" id="UP000282597">
    <property type="component" value="Chromosome"/>
</dbReference>
<dbReference type="AlphaFoldDB" id="A0A2Z6EY38"/>
<dbReference type="PROSITE" id="PS51352">
    <property type="entry name" value="THIOREDOXIN_2"/>
    <property type="match status" value="1"/>
</dbReference>
<dbReference type="Gene3D" id="3.40.30.10">
    <property type="entry name" value="Glutaredoxin"/>
    <property type="match status" value="1"/>
</dbReference>
<proteinExistence type="predicted"/>
<gene>
    <name evidence="1" type="ORF">MCB1EB_2127</name>
</gene>
<dbReference type="KEGG" id="mcys:MCB1EB_2127"/>
<organism evidence="1 2">
    <name type="scientific">Mycoavidus cysteinexigens</name>
    <dbReference type="NCBI Taxonomy" id="1553431"/>
    <lineage>
        <taxon>Bacteria</taxon>
        <taxon>Pseudomonadati</taxon>
        <taxon>Pseudomonadota</taxon>
        <taxon>Betaproteobacteria</taxon>
        <taxon>Burkholderiales</taxon>
        <taxon>Burkholderiaceae</taxon>
        <taxon>Mycoavidus</taxon>
    </lineage>
</organism>
<evidence type="ECO:0000313" key="1">
    <source>
        <dbReference type="EMBL" id="BBE10288.1"/>
    </source>
</evidence>
<protein>
    <submittedName>
        <fullName evidence="1">Uncharacterized protein</fullName>
    </submittedName>
</protein>
<reference evidence="1 2" key="1">
    <citation type="journal article" date="2018" name="Microbes Environ.">
        <title>Comparative Genomic Insights into Endofungal Lifestyles of Two Bacterial Endosymbionts, Mycoavidus cysteinexigens and Burkholderia rhizoxinica.</title>
        <authorList>
            <person name="Sharmin D."/>
            <person name="Guo Y."/>
            <person name="Nishizawa T."/>
            <person name="Ohshima S."/>
            <person name="Sato Y."/>
            <person name="Takashima Y."/>
            <person name="Narisawa K."/>
            <person name="Ohta H."/>
        </authorList>
    </citation>
    <scope>NUCLEOTIDE SEQUENCE [LARGE SCALE GENOMIC DNA]</scope>
    <source>
        <strain evidence="1 2">B1-EB</strain>
    </source>
</reference>
<keyword evidence="2" id="KW-1185">Reference proteome</keyword>
<evidence type="ECO:0000313" key="2">
    <source>
        <dbReference type="Proteomes" id="UP000282597"/>
    </source>
</evidence>
<sequence>MHASNKNTHRKTLLLVVLVCLAPVIASYLSYYVFKPAGGVVNYGKLIEPAQPIPPSLVVQTENGDVTPLQTLKGKWLLLAVDASACPENCVKKLYFMRQVRVAQGIERERVETVWLRTDSAPVSPVVQQAYPEMRFLSANAMALAKWLPVEGSMQLTDYIYLVDPNGNLIMRFPPNPNPGKIKKDLSKLLKWSSIG</sequence>
<dbReference type="SUPFAM" id="SSF52833">
    <property type="entry name" value="Thioredoxin-like"/>
    <property type="match status" value="1"/>
</dbReference>